<name>A0A1Y1ILS7_KLENI</name>
<evidence type="ECO:0008006" key="4">
    <source>
        <dbReference type="Google" id="ProtNLM"/>
    </source>
</evidence>
<dbReference type="AlphaFoldDB" id="A0A1Y1ILS7"/>
<protein>
    <recommendedName>
        <fullName evidence="4">DUF1365 domain containing protein</fullName>
    </recommendedName>
</protein>
<accession>A0A1Y1ILS7</accession>
<feature type="region of interest" description="Disordered" evidence="1">
    <location>
        <begin position="77"/>
        <end position="139"/>
    </location>
</feature>
<dbReference type="STRING" id="105231.A0A1Y1ILS7"/>
<dbReference type="InterPro" id="IPR010775">
    <property type="entry name" value="DUF1365"/>
</dbReference>
<feature type="compositionally biased region" description="Polar residues" evidence="1">
    <location>
        <begin position="127"/>
        <end position="139"/>
    </location>
</feature>
<dbReference type="OrthoDB" id="3340520at2759"/>
<evidence type="ECO:0000313" key="2">
    <source>
        <dbReference type="EMBL" id="GAQ89587.1"/>
    </source>
</evidence>
<organism evidence="2 3">
    <name type="scientific">Klebsormidium nitens</name>
    <name type="common">Green alga</name>
    <name type="synonym">Ulothrix nitens</name>
    <dbReference type="NCBI Taxonomy" id="105231"/>
    <lineage>
        <taxon>Eukaryota</taxon>
        <taxon>Viridiplantae</taxon>
        <taxon>Streptophyta</taxon>
        <taxon>Klebsormidiophyceae</taxon>
        <taxon>Klebsormidiales</taxon>
        <taxon>Klebsormidiaceae</taxon>
        <taxon>Klebsormidium</taxon>
    </lineage>
</organism>
<reference evidence="2 3" key="1">
    <citation type="journal article" date="2014" name="Nat. Commun.">
        <title>Klebsormidium flaccidum genome reveals primary factors for plant terrestrial adaptation.</title>
        <authorList>
            <person name="Hori K."/>
            <person name="Maruyama F."/>
            <person name="Fujisawa T."/>
            <person name="Togashi T."/>
            <person name="Yamamoto N."/>
            <person name="Seo M."/>
            <person name="Sato S."/>
            <person name="Yamada T."/>
            <person name="Mori H."/>
            <person name="Tajima N."/>
            <person name="Moriyama T."/>
            <person name="Ikeuchi M."/>
            <person name="Watanabe M."/>
            <person name="Wada H."/>
            <person name="Kobayashi K."/>
            <person name="Saito M."/>
            <person name="Masuda T."/>
            <person name="Sasaki-Sekimoto Y."/>
            <person name="Mashiguchi K."/>
            <person name="Awai K."/>
            <person name="Shimojima M."/>
            <person name="Masuda S."/>
            <person name="Iwai M."/>
            <person name="Nobusawa T."/>
            <person name="Narise T."/>
            <person name="Kondo S."/>
            <person name="Saito H."/>
            <person name="Sato R."/>
            <person name="Murakawa M."/>
            <person name="Ihara Y."/>
            <person name="Oshima-Yamada Y."/>
            <person name="Ohtaka K."/>
            <person name="Satoh M."/>
            <person name="Sonobe K."/>
            <person name="Ishii M."/>
            <person name="Ohtani R."/>
            <person name="Kanamori-Sato M."/>
            <person name="Honoki R."/>
            <person name="Miyazaki D."/>
            <person name="Mochizuki H."/>
            <person name="Umetsu J."/>
            <person name="Higashi K."/>
            <person name="Shibata D."/>
            <person name="Kamiya Y."/>
            <person name="Sato N."/>
            <person name="Nakamura Y."/>
            <person name="Tabata S."/>
            <person name="Ida S."/>
            <person name="Kurokawa K."/>
            <person name="Ohta H."/>
        </authorList>
    </citation>
    <scope>NUCLEOTIDE SEQUENCE [LARGE SCALE GENOMIC DNA]</scope>
    <source>
        <strain evidence="2 3">NIES-2285</strain>
    </source>
</reference>
<sequence length="407" mass="45396">MDQTLHQIGSLVLFQIRTLCVSTVLSLKLGFQVLASWLTRLYTELCNSDHKQRGGTKKDDAIGSEAQDWVVIGNAERKEAQSKAGKRKKKPSAQTTTPDLATPASSSLAADRSPSGNESSCKRDSTARQPSQSKGASPSESLCLYEGIVRHHRVHPVSHFFQYTVRYALVNLDDCPEWFQKSSADLHMSAAEAREYAGSSGAVWLLTNPVSVGYEQNPISVYYCYEDRDAPPSGLAICIAEVTNTPWGERVLFTFDPNGDLVPKPLHVSPFMDMSSSWTIRASPPGEKLELTFIAKHPDLGPYFTASLQATKVTREVRHPEAFLWLMPHKTALWIYWQAFWLWWKGVEPVSHPKYVNGSEYQIQVLDRAKKEEGLDRGAAVRKEALRSSGLSCPVFKWRSAGGPPWL</sequence>
<proteinExistence type="predicted"/>
<gene>
    <name evidence="2" type="ORF">KFL_005390070</name>
</gene>
<dbReference type="Pfam" id="PF07103">
    <property type="entry name" value="DUF1365"/>
    <property type="match status" value="1"/>
</dbReference>
<dbReference type="Proteomes" id="UP000054558">
    <property type="component" value="Unassembled WGS sequence"/>
</dbReference>
<dbReference type="PANTHER" id="PTHR33973:SF4">
    <property type="entry name" value="OS07G0153300 PROTEIN"/>
    <property type="match status" value="1"/>
</dbReference>
<dbReference type="PANTHER" id="PTHR33973">
    <property type="entry name" value="OS07G0153300 PROTEIN"/>
    <property type="match status" value="1"/>
</dbReference>
<evidence type="ECO:0000313" key="3">
    <source>
        <dbReference type="Proteomes" id="UP000054558"/>
    </source>
</evidence>
<evidence type="ECO:0000256" key="1">
    <source>
        <dbReference type="SAM" id="MobiDB-lite"/>
    </source>
</evidence>
<keyword evidence="3" id="KW-1185">Reference proteome</keyword>
<dbReference type="EMBL" id="DF237488">
    <property type="protein sequence ID" value="GAQ89587.1"/>
    <property type="molecule type" value="Genomic_DNA"/>
</dbReference>
<feature type="compositionally biased region" description="Polar residues" evidence="1">
    <location>
        <begin position="92"/>
        <end position="119"/>
    </location>
</feature>